<dbReference type="InterPro" id="IPR043129">
    <property type="entry name" value="ATPase_NBD"/>
</dbReference>
<accession>A0A9D7SBE6</accession>
<dbReference type="EMBL" id="JADKFW010000012">
    <property type="protein sequence ID" value="MBK9718703.1"/>
    <property type="molecule type" value="Genomic_DNA"/>
</dbReference>
<keyword evidence="4 5" id="KW-0131">Cell cycle</keyword>
<organism evidence="8 9">
    <name type="scientific">Candidatus Defluviibacterium haderslevense</name>
    <dbReference type="NCBI Taxonomy" id="2981993"/>
    <lineage>
        <taxon>Bacteria</taxon>
        <taxon>Pseudomonadati</taxon>
        <taxon>Bacteroidota</taxon>
        <taxon>Saprospiria</taxon>
        <taxon>Saprospirales</taxon>
        <taxon>Saprospiraceae</taxon>
        <taxon>Candidatus Defluviibacterium</taxon>
    </lineage>
</organism>
<evidence type="ECO:0000259" key="7">
    <source>
        <dbReference type="SMART" id="SM00842"/>
    </source>
</evidence>
<reference evidence="8 9" key="1">
    <citation type="submission" date="2020-10" db="EMBL/GenBank/DDBJ databases">
        <title>Connecting structure to function with the recovery of over 1000 high-quality activated sludge metagenome-assembled genomes encoding full-length rRNA genes using long-read sequencing.</title>
        <authorList>
            <person name="Singleton C.M."/>
            <person name="Petriglieri F."/>
            <person name="Kristensen J.M."/>
            <person name="Kirkegaard R.H."/>
            <person name="Michaelsen T.Y."/>
            <person name="Andersen M.H."/>
            <person name="Karst S.M."/>
            <person name="Dueholm M.S."/>
            <person name="Nielsen P.H."/>
            <person name="Albertsen M."/>
        </authorList>
    </citation>
    <scope>NUCLEOTIDE SEQUENCE [LARGE SCALE GENOMIC DNA]</scope>
    <source>
        <strain evidence="8">Ribe_18-Q3-R11-54_BAT3C.373</strain>
    </source>
</reference>
<dbReference type="Pfam" id="PF14450">
    <property type="entry name" value="FtsA"/>
    <property type="match status" value="2"/>
</dbReference>
<comment type="subcellular location">
    <subcellularLocation>
        <location evidence="5">Cell membrane</location>
        <topology evidence="5">Peripheral membrane protein</topology>
        <orientation evidence="5">Cytoplasmic side</orientation>
    </subcellularLocation>
    <text evidence="5">Localizes to the Z ring in an FtsZ-dependent manner. Targeted to the membrane through a conserved C-terminal amphipathic helix.</text>
</comment>
<comment type="caution">
    <text evidence="8">The sequence shown here is derived from an EMBL/GenBank/DDBJ whole genome shotgun (WGS) entry which is preliminary data.</text>
</comment>
<comment type="function">
    <text evidence="5 6">Cell division protein that is involved in the assembly of the Z ring. May serve as a membrane anchor for the Z ring.</text>
</comment>
<evidence type="ECO:0000256" key="3">
    <source>
        <dbReference type="ARBA" id="ARBA00023136"/>
    </source>
</evidence>
<dbReference type="SMART" id="SM00842">
    <property type="entry name" value="FtsA"/>
    <property type="match status" value="1"/>
</dbReference>
<dbReference type="GO" id="GO:0043093">
    <property type="term" value="P:FtsZ-dependent cytokinesis"/>
    <property type="evidence" value="ECO:0007669"/>
    <property type="project" value="UniProtKB-UniRule"/>
</dbReference>
<comment type="similarity">
    <text evidence="5 6">Belongs to the FtsA/MreB family.</text>
</comment>
<dbReference type="AlphaFoldDB" id="A0A9D7SBE6"/>
<sequence length="451" mass="49917">MENQIHQNSDIVVSLDIGTTKVSVVVGRKNILNKIEILGFGKVNSEGVIRGVVSNIDKTVKAISDAIDLAEKMSKQEIQKVYVGIAGQHIKSIQHQGVLYRNNPQEEINQEDVDKLIQDMYKIALPPGDQILHVIPQEFTVDDEEGIIDPIGMSGSRLQSNFHIITGNTSAANNILRCIEKAGLTSEKMTLEPLASAESVLSKEEKEAGVVMVDIGGGTTDVTIYNEGIIRYTSVIPIGSNMITKDIKAGCSVTLEQAEKLKVRFGSALSEEIVDNRIITIPGLMGREPKEISEKNLARIIQARVEEIFDYVMWDIHRSGFEKKLVAGIVLTGGGSLLKNIDLLTEYQTGLAARIGYPTEHLSSHYMDEVSNPMFATSIGLLYEGLRNIKPKIAAPKFNKLDVFNLDESMEEPVVEDEKVYAKKENWFGRTINKGYTSVREFFEASPDSEF</sequence>
<dbReference type="Gene3D" id="3.30.1490.110">
    <property type="match status" value="1"/>
</dbReference>
<dbReference type="Proteomes" id="UP000808349">
    <property type="component" value="Unassembled WGS sequence"/>
</dbReference>
<evidence type="ECO:0000256" key="5">
    <source>
        <dbReference type="HAMAP-Rule" id="MF_02033"/>
    </source>
</evidence>
<name>A0A9D7SBE6_9BACT</name>
<dbReference type="PANTHER" id="PTHR32432:SF4">
    <property type="entry name" value="CELL DIVISION PROTEIN FTSA"/>
    <property type="match status" value="1"/>
</dbReference>
<dbReference type="PANTHER" id="PTHR32432">
    <property type="entry name" value="CELL DIVISION PROTEIN FTSA-RELATED"/>
    <property type="match status" value="1"/>
</dbReference>
<dbReference type="NCBIfam" id="TIGR01174">
    <property type="entry name" value="ftsA"/>
    <property type="match status" value="1"/>
</dbReference>
<keyword evidence="2 5" id="KW-0132">Cell division</keyword>
<dbReference type="Pfam" id="PF02491">
    <property type="entry name" value="SHS2_FTSA"/>
    <property type="match status" value="1"/>
</dbReference>
<dbReference type="HAMAP" id="MF_02033">
    <property type="entry name" value="FtsA"/>
    <property type="match status" value="1"/>
</dbReference>
<dbReference type="SUPFAM" id="SSF53067">
    <property type="entry name" value="Actin-like ATPase domain"/>
    <property type="match status" value="2"/>
</dbReference>
<evidence type="ECO:0000313" key="9">
    <source>
        <dbReference type="Proteomes" id="UP000808349"/>
    </source>
</evidence>
<evidence type="ECO:0000256" key="6">
    <source>
        <dbReference type="PIRNR" id="PIRNR003101"/>
    </source>
</evidence>
<dbReference type="InterPro" id="IPR003494">
    <property type="entry name" value="SHS2_FtsA"/>
</dbReference>
<dbReference type="CDD" id="cd24048">
    <property type="entry name" value="ASKHA_NBD_FtsA"/>
    <property type="match status" value="1"/>
</dbReference>
<dbReference type="InterPro" id="IPR020823">
    <property type="entry name" value="Cell_div_FtsA"/>
</dbReference>
<gene>
    <name evidence="5 8" type="primary">ftsA</name>
    <name evidence="8" type="ORF">IPO85_14550</name>
</gene>
<protein>
    <recommendedName>
        <fullName evidence="5 6">Cell division protein FtsA</fullName>
    </recommendedName>
</protein>
<proteinExistence type="inferred from homology"/>
<evidence type="ECO:0000313" key="8">
    <source>
        <dbReference type="EMBL" id="MBK9718703.1"/>
    </source>
</evidence>
<feature type="domain" description="SHS2" evidence="7">
    <location>
        <begin position="12"/>
        <end position="200"/>
    </location>
</feature>
<dbReference type="PIRSF" id="PIRSF003101">
    <property type="entry name" value="FtsA"/>
    <property type="match status" value="1"/>
</dbReference>
<evidence type="ECO:0000256" key="1">
    <source>
        <dbReference type="ARBA" id="ARBA00022475"/>
    </source>
</evidence>
<dbReference type="InterPro" id="IPR050696">
    <property type="entry name" value="FtsA/MreB"/>
</dbReference>
<comment type="subunit">
    <text evidence="5">Self-interacts. Interacts with FtsZ.</text>
</comment>
<evidence type="ECO:0000256" key="2">
    <source>
        <dbReference type="ARBA" id="ARBA00022618"/>
    </source>
</evidence>
<keyword evidence="1 5" id="KW-1003">Cell membrane</keyword>
<dbReference type="GO" id="GO:0009898">
    <property type="term" value="C:cytoplasmic side of plasma membrane"/>
    <property type="evidence" value="ECO:0007669"/>
    <property type="project" value="UniProtKB-UniRule"/>
</dbReference>
<dbReference type="Gene3D" id="3.30.420.40">
    <property type="match status" value="2"/>
</dbReference>
<evidence type="ECO:0000256" key="4">
    <source>
        <dbReference type="ARBA" id="ARBA00023306"/>
    </source>
</evidence>
<keyword evidence="3 5" id="KW-0472">Membrane</keyword>
<dbReference type="GO" id="GO:0032153">
    <property type="term" value="C:cell division site"/>
    <property type="evidence" value="ECO:0007669"/>
    <property type="project" value="UniProtKB-UniRule"/>
</dbReference>